<sequence length="144" mass="15719">NYFLCHLNLIKLICCLTAGGNNNYNYDLSGQALRNLFNSPVYKAERVIRPLGSSSAGVGPFSHSGVLVTLADNSQHLIHKGNGYGKSSQTVVTDARHMSPAWQVDSSKNFQGTKTVAHFVKTGGSDYNLLTDNCHQASKRMMNQ</sequence>
<proteinExistence type="predicted"/>
<dbReference type="GeneTree" id="ENSGT00690000103873"/>
<keyword evidence="3" id="KW-1185">Reference proteome</keyword>
<organism evidence="2 3">
    <name type="scientific">Acanthochromis polyacanthus</name>
    <name type="common">spiny chromis</name>
    <dbReference type="NCBI Taxonomy" id="80966"/>
    <lineage>
        <taxon>Eukaryota</taxon>
        <taxon>Metazoa</taxon>
        <taxon>Chordata</taxon>
        <taxon>Craniata</taxon>
        <taxon>Vertebrata</taxon>
        <taxon>Euteleostomi</taxon>
        <taxon>Actinopterygii</taxon>
        <taxon>Neopterygii</taxon>
        <taxon>Teleostei</taxon>
        <taxon>Neoteleostei</taxon>
        <taxon>Acanthomorphata</taxon>
        <taxon>Ovalentaria</taxon>
        <taxon>Pomacentridae</taxon>
        <taxon>Acanthochromis</taxon>
    </lineage>
</organism>
<dbReference type="AlphaFoldDB" id="A0A3Q1EGG4"/>
<feature type="signal peptide" evidence="1">
    <location>
        <begin position="1"/>
        <end position="20"/>
    </location>
</feature>
<protein>
    <submittedName>
        <fullName evidence="2">Uncharacterized protein</fullName>
    </submittedName>
</protein>
<evidence type="ECO:0000256" key="1">
    <source>
        <dbReference type="SAM" id="SignalP"/>
    </source>
</evidence>
<evidence type="ECO:0000313" key="2">
    <source>
        <dbReference type="Ensembl" id="ENSAPOP00000002808.1"/>
    </source>
</evidence>
<evidence type="ECO:0000313" key="3">
    <source>
        <dbReference type="Proteomes" id="UP000257200"/>
    </source>
</evidence>
<accession>A0A3Q1EGG4</accession>
<dbReference type="Proteomes" id="UP000257200">
    <property type="component" value="Unplaced"/>
</dbReference>
<reference evidence="2" key="1">
    <citation type="submission" date="2025-05" db="UniProtKB">
        <authorList>
            <consortium name="Ensembl"/>
        </authorList>
    </citation>
    <scope>IDENTIFICATION</scope>
</reference>
<feature type="chain" id="PRO_5044597935" evidence="1">
    <location>
        <begin position="21"/>
        <end position="144"/>
    </location>
</feature>
<keyword evidence="1" id="KW-0732">Signal</keyword>
<dbReference type="Ensembl" id="ENSAPOT00000017746.1">
    <property type="protein sequence ID" value="ENSAPOP00000027986.1"/>
    <property type="gene ID" value="ENSAPOG00000012900.1"/>
</dbReference>
<dbReference type="Ensembl" id="ENSAPOT00000012811.1">
    <property type="protein sequence ID" value="ENSAPOP00000002808.1"/>
    <property type="gene ID" value="ENSAPOG00000004233.1"/>
</dbReference>
<name>A0A3Q1EGG4_9TELE</name>